<sequence>MIQTIGFIGVGLIGSSLARLAVDAGYKVVLSNSREPASLERMVELLGGENVASADTPQNICSNDNIKLVVLTVPLNVIPSLIPALGGLKDKIVVDTNNYYPHRDGHVEALDSRKLNTAEYVAQYLDKSAKQIKVFNNIWAIHIQPAASRDSTNQTYLPVAGDDVEAKGLVREFVKSIGFGTVDAGSLRDSWKIEPNTPVYCKPYAPVLPEGLTEQEAVRYFGSHAAAPLTEGELVLLVSAATGNEPVGGVFDPNSISSRAMINNYAH</sequence>
<dbReference type="InterPro" id="IPR036291">
    <property type="entry name" value="NAD(P)-bd_dom_sf"/>
</dbReference>
<evidence type="ECO:0000259" key="3">
    <source>
        <dbReference type="Pfam" id="PF03807"/>
    </source>
</evidence>
<feature type="domain" description="Pyrroline-5-carboxylate reductase catalytic N-terminal" evidence="3">
    <location>
        <begin position="4"/>
        <end position="99"/>
    </location>
</feature>
<accession>A0A1E3NDH1</accession>
<evidence type="ECO:0000256" key="2">
    <source>
        <dbReference type="SAM" id="SignalP"/>
    </source>
</evidence>
<feature type="signal peptide" evidence="2">
    <location>
        <begin position="1"/>
        <end position="18"/>
    </location>
</feature>
<dbReference type="Pfam" id="PF03807">
    <property type="entry name" value="F420_oxidored"/>
    <property type="match status" value="1"/>
</dbReference>
<dbReference type="InterPro" id="IPR051267">
    <property type="entry name" value="STEAP_metalloreductase"/>
</dbReference>
<dbReference type="InterPro" id="IPR028939">
    <property type="entry name" value="P5C_Rdtase_cat_N"/>
</dbReference>
<dbReference type="PANTHER" id="PTHR14239">
    <property type="entry name" value="DUDULIN-RELATED"/>
    <property type="match status" value="1"/>
</dbReference>
<dbReference type="Proteomes" id="UP000094455">
    <property type="component" value="Unassembled WGS sequence"/>
</dbReference>
<dbReference type="SUPFAM" id="SSF51735">
    <property type="entry name" value="NAD(P)-binding Rossmann-fold domains"/>
    <property type="match status" value="1"/>
</dbReference>
<organism evidence="4 5">
    <name type="scientific">Pichia membranifaciens NRRL Y-2026</name>
    <dbReference type="NCBI Taxonomy" id="763406"/>
    <lineage>
        <taxon>Eukaryota</taxon>
        <taxon>Fungi</taxon>
        <taxon>Dikarya</taxon>
        <taxon>Ascomycota</taxon>
        <taxon>Saccharomycotina</taxon>
        <taxon>Pichiomycetes</taxon>
        <taxon>Pichiales</taxon>
        <taxon>Pichiaceae</taxon>
        <taxon>Pichia</taxon>
    </lineage>
</organism>
<dbReference type="EMBL" id="KV454008">
    <property type="protein sequence ID" value="ODQ44170.1"/>
    <property type="molecule type" value="Genomic_DNA"/>
</dbReference>
<evidence type="ECO:0000313" key="5">
    <source>
        <dbReference type="Proteomes" id="UP000094455"/>
    </source>
</evidence>
<dbReference type="Gene3D" id="3.40.50.720">
    <property type="entry name" value="NAD(P)-binding Rossmann-like Domain"/>
    <property type="match status" value="1"/>
</dbReference>
<dbReference type="GO" id="GO:0016491">
    <property type="term" value="F:oxidoreductase activity"/>
    <property type="evidence" value="ECO:0007669"/>
    <property type="project" value="UniProtKB-KW"/>
</dbReference>
<dbReference type="OrthoDB" id="550646at2759"/>
<name>A0A1E3NDH1_9ASCO</name>
<feature type="chain" id="PRO_5009133313" description="Pyrroline-5-carboxylate reductase catalytic N-terminal domain-containing protein" evidence="2">
    <location>
        <begin position="19"/>
        <end position="267"/>
    </location>
</feature>
<keyword evidence="2" id="KW-0732">Signal</keyword>
<keyword evidence="5" id="KW-1185">Reference proteome</keyword>
<evidence type="ECO:0000313" key="4">
    <source>
        <dbReference type="EMBL" id="ODQ44170.1"/>
    </source>
</evidence>
<evidence type="ECO:0000256" key="1">
    <source>
        <dbReference type="ARBA" id="ARBA00023002"/>
    </source>
</evidence>
<proteinExistence type="predicted"/>
<gene>
    <name evidence="4" type="ORF">PICMEDRAFT_74779</name>
</gene>
<dbReference type="AlphaFoldDB" id="A0A1E3NDH1"/>
<dbReference type="GeneID" id="30181554"/>
<dbReference type="STRING" id="763406.A0A1E3NDH1"/>
<keyword evidence="1" id="KW-0560">Oxidoreductase</keyword>
<protein>
    <recommendedName>
        <fullName evidence="3">Pyrroline-5-carboxylate reductase catalytic N-terminal domain-containing protein</fullName>
    </recommendedName>
</protein>
<reference evidence="4 5" key="1">
    <citation type="journal article" date="2016" name="Proc. Natl. Acad. Sci. U.S.A.">
        <title>Comparative genomics of biotechnologically important yeasts.</title>
        <authorList>
            <person name="Riley R."/>
            <person name="Haridas S."/>
            <person name="Wolfe K.H."/>
            <person name="Lopes M.R."/>
            <person name="Hittinger C.T."/>
            <person name="Goeker M."/>
            <person name="Salamov A.A."/>
            <person name="Wisecaver J.H."/>
            <person name="Long T.M."/>
            <person name="Calvey C.H."/>
            <person name="Aerts A.L."/>
            <person name="Barry K.W."/>
            <person name="Choi C."/>
            <person name="Clum A."/>
            <person name="Coughlan A.Y."/>
            <person name="Deshpande S."/>
            <person name="Douglass A.P."/>
            <person name="Hanson S.J."/>
            <person name="Klenk H.-P."/>
            <person name="LaButti K.M."/>
            <person name="Lapidus A."/>
            <person name="Lindquist E.A."/>
            <person name="Lipzen A.M."/>
            <person name="Meier-Kolthoff J.P."/>
            <person name="Ohm R.A."/>
            <person name="Otillar R.P."/>
            <person name="Pangilinan J.L."/>
            <person name="Peng Y."/>
            <person name="Rokas A."/>
            <person name="Rosa C.A."/>
            <person name="Scheuner C."/>
            <person name="Sibirny A.A."/>
            <person name="Slot J.C."/>
            <person name="Stielow J.B."/>
            <person name="Sun H."/>
            <person name="Kurtzman C.P."/>
            <person name="Blackwell M."/>
            <person name="Grigoriev I.V."/>
            <person name="Jeffries T.W."/>
        </authorList>
    </citation>
    <scope>NUCLEOTIDE SEQUENCE [LARGE SCALE GENOMIC DNA]</scope>
    <source>
        <strain evidence="4 5">NRRL Y-2026</strain>
    </source>
</reference>
<dbReference type="RefSeq" id="XP_019015283.1">
    <property type="nucleotide sequence ID" value="XM_019164867.1"/>
</dbReference>